<dbReference type="EMBL" id="KN837139">
    <property type="protein sequence ID" value="KIJ41063.1"/>
    <property type="molecule type" value="Genomic_DNA"/>
</dbReference>
<dbReference type="OrthoDB" id="3362246at2759"/>
<evidence type="ECO:0000256" key="1">
    <source>
        <dbReference type="SAM" id="MobiDB-lite"/>
    </source>
</evidence>
<reference evidence="4 5" key="1">
    <citation type="submission" date="2014-06" db="EMBL/GenBank/DDBJ databases">
        <title>Evolutionary Origins and Diversification of the Mycorrhizal Mutualists.</title>
        <authorList>
            <consortium name="DOE Joint Genome Institute"/>
            <consortium name="Mycorrhizal Genomics Consortium"/>
            <person name="Kohler A."/>
            <person name="Kuo A."/>
            <person name="Nagy L.G."/>
            <person name="Floudas D."/>
            <person name="Copeland A."/>
            <person name="Barry K.W."/>
            <person name="Cichocki N."/>
            <person name="Veneault-Fourrey C."/>
            <person name="LaButti K."/>
            <person name="Lindquist E.A."/>
            <person name="Lipzen A."/>
            <person name="Lundell T."/>
            <person name="Morin E."/>
            <person name="Murat C."/>
            <person name="Riley R."/>
            <person name="Ohm R."/>
            <person name="Sun H."/>
            <person name="Tunlid A."/>
            <person name="Henrissat B."/>
            <person name="Grigoriev I.V."/>
            <person name="Hibbett D.S."/>
            <person name="Martin F."/>
        </authorList>
    </citation>
    <scope>NUCLEOTIDE SEQUENCE [LARGE SCALE GENOMIC DNA]</scope>
    <source>
        <strain evidence="4 5">SS14</strain>
    </source>
</reference>
<keyword evidence="2" id="KW-0472">Membrane</keyword>
<feature type="compositionally biased region" description="Polar residues" evidence="1">
    <location>
        <begin position="261"/>
        <end position="274"/>
    </location>
</feature>
<dbReference type="HOGENOM" id="CLU_698625_0_0_1"/>
<sequence>MLSFLRISLLALLLNFFPTILAQKLSLVTPSSTPQCGDITINWSGGVPPYSLTVSTDNTNFSNFSSVSVQPGNRQPSSDYLLNWPAGTPFIITVTDNIGNSDSSKTLTVQPSSNSTCIEDDDSSFDPNGSPSTGHRPSSSQTLALPGQSTITPIPILSPSNGDSTNKAHSGPSIALIAGIAAGVIIILVLFALLIWLKRRNDKIKLSSREKFVIAFGDDEAGLDAPGRDDIPDAAIPNPYMYQQDGGVNGSLRSHRTTMTSHRGSVRSATSSTHLLPTTPNLPPPPTPQLRTVPRKVGERYLPDFTNEPQDPVGPSGSNSRLHEEDIEQLAAKMISLMASGRMNDQAWSAAIKQNHNPEDEHELEEFGIPINSPPHYEDIAKGQELRTPVLGRRT</sequence>
<dbReference type="PANTHER" id="PTHR37487:SF3">
    <property type="entry name" value="CLEAVAGE_POLYADENYLATION SPECIFICITY FACTOR A SUBUNIT N-TERMINAL DOMAIN-CONTAINING PROTEIN"/>
    <property type="match status" value="1"/>
</dbReference>
<evidence type="ECO:0000256" key="3">
    <source>
        <dbReference type="SAM" id="SignalP"/>
    </source>
</evidence>
<accession>A0A0C9UDA2</accession>
<evidence type="ECO:0000313" key="4">
    <source>
        <dbReference type="EMBL" id="KIJ41063.1"/>
    </source>
</evidence>
<proteinExistence type="predicted"/>
<dbReference type="Proteomes" id="UP000054279">
    <property type="component" value="Unassembled WGS sequence"/>
</dbReference>
<keyword evidence="2" id="KW-0812">Transmembrane</keyword>
<feature type="compositionally biased region" description="Polar residues" evidence="1">
    <location>
        <begin position="125"/>
        <end position="145"/>
    </location>
</feature>
<keyword evidence="2" id="KW-1133">Transmembrane helix</keyword>
<name>A0A0C9UDA2_SPHS4</name>
<evidence type="ECO:0000313" key="5">
    <source>
        <dbReference type="Proteomes" id="UP000054279"/>
    </source>
</evidence>
<dbReference type="AlphaFoldDB" id="A0A0C9UDA2"/>
<feature type="region of interest" description="Disordered" evidence="1">
    <location>
        <begin position="261"/>
        <end position="322"/>
    </location>
</feature>
<keyword evidence="5" id="KW-1185">Reference proteome</keyword>
<feature type="signal peptide" evidence="3">
    <location>
        <begin position="1"/>
        <end position="22"/>
    </location>
</feature>
<protein>
    <submittedName>
        <fullName evidence="4">Uncharacterized protein</fullName>
    </submittedName>
</protein>
<feature type="compositionally biased region" description="Polar residues" evidence="1">
    <location>
        <begin position="102"/>
        <end position="117"/>
    </location>
</feature>
<gene>
    <name evidence="4" type="ORF">M422DRAFT_31945</name>
</gene>
<feature type="compositionally biased region" description="Basic and acidic residues" evidence="1">
    <location>
        <begin position="376"/>
        <end position="385"/>
    </location>
</feature>
<feature type="chain" id="PRO_5002204159" evidence="3">
    <location>
        <begin position="23"/>
        <end position="395"/>
    </location>
</feature>
<feature type="region of interest" description="Disordered" evidence="1">
    <location>
        <begin position="368"/>
        <end position="395"/>
    </location>
</feature>
<dbReference type="CDD" id="cd12087">
    <property type="entry name" value="TM_EGFR-like"/>
    <property type="match status" value="1"/>
</dbReference>
<evidence type="ECO:0000256" key="2">
    <source>
        <dbReference type="SAM" id="Phobius"/>
    </source>
</evidence>
<organism evidence="4 5">
    <name type="scientific">Sphaerobolus stellatus (strain SS14)</name>
    <dbReference type="NCBI Taxonomy" id="990650"/>
    <lineage>
        <taxon>Eukaryota</taxon>
        <taxon>Fungi</taxon>
        <taxon>Dikarya</taxon>
        <taxon>Basidiomycota</taxon>
        <taxon>Agaricomycotina</taxon>
        <taxon>Agaricomycetes</taxon>
        <taxon>Phallomycetidae</taxon>
        <taxon>Geastrales</taxon>
        <taxon>Sphaerobolaceae</taxon>
        <taxon>Sphaerobolus</taxon>
    </lineage>
</organism>
<dbReference type="PANTHER" id="PTHR37487">
    <property type="entry name" value="CHROMOSOME 1, WHOLE GENOME SHOTGUN SEQUENCE"/>
    <property type="match status" value="1"/>
</dbReference>
<keyword evidence="3" id="KW-0732">Signal</keyword>
<feature type="transmembrane region" description="Helical" evidence="2">
    <location>
        <begin position="174"/>
        <end position="197"/>
    </location>
</feature>
<feature type="region of interest" description="Disordered" evidence="1">
    <location>
        <begin position="102"/>
        <end position="145"/>
    </location>
</feature>